<proteinExistence type="predicted"/>
<reference evidence="2" key="1">
    <citation type="journal article" date="2014" name="Genome Announc.">
        <title>Draft Genome Sequences of Three Alkaliphilic Bacillus Strains, Bacillus wakoensis JCM 9140T, Bacillus akibai JCM 9157T, and Bacillus hemicellulosilyticus JCM 9152T.</title>
        <authorList>
            <person name="Yuki M."/>
            <person name="Oshima K."/>
            <person name="Suda W."/>
            <person name="Oshida Y."/>
            <person name="Kitamura K."/>
            <person name="Iida T."/>
            <person name="Hattori M."/>
            <person name="Ohkuma M."/>
        </authorList>
    </citation>
    <scope>NUCLEOTIDE SEQUENCE [LARGE SCALE GENOMIC DNA]</scope>
    <source>
        <strain evidence="2">JCM 9140</strain>
    </source>
</reference>
<dbReference type="PANTHER" id="PTHR32063:SF0">
    <property type="entry name" value="SWARMING MOTILITY PROTEIN SWRC"/>
    <property type="match status" value="1"/>
</dbReference>
<dbReference type="PRINTS" id="PR00702">
    <property type="entry name" value="ACRIFLAVINRP"/>
</dbReference>
<keyword evidence="1" id="KW-0472">Membrane</keyword>
<dbReference type="Proteomes" id="UP000018890">
    <property type="component" value="Unassembled WGS sequence"/>
</dbReference>
<organism evidence="2 3">
    <name type="scientific">Halalkalibacter wakoensis JCM 9140</name>
    <dbReference type="NCBI Taxonomy" id="1236970"/>
    <lineage>
        <taxon>Bacteria</taxon>
        <taxon>Bacillati</taxon>
        <taxon>Bacillota</taxon>
        <taxon>Bacilli</taxon>
        <taxon>Bacillales</taxon>
        <taxon>Bacillaceae</taxon>
        <taxon>Halalkalibacter</taxon>
    </lineage>
</organism>
<name>W4Q4J5_9BACI</name>
<keyword evidence="3" id="KW-1185">Reference proteome</keyword>
<evidence type="ECO:0000313" key="3">
    <source>
        <dbReference type="Proteomes" id="UP000018890"/>
    </source>
</evidence>
<keyword evidence="1" id="KW-1133">Transmembrane helix</keyword>
<dbReference type="EMBL" id="BAUT01000021">
    <property type="protein sequence ID" value="GAE26289.1"/>
    <property type="molecule type" value="Genomic_DNA"/>
</dbReference>
<dbReference type="STRING" id="1236970.JCM9140_2338"/>
<accession>W4Q4J5</accession>
<protein>
    <submittedName>
        <fullName evidence="2">RND multidrug efflux transporter</fullName>
    </submittedName>
</protein>
<feature type="transmembrane region" description="Helical" evidence="1">
    <location>
        <begin position="117"/>
        <end position="141"/>
    </location>
</feature>
<comment type="caution">
    <text evidence="2">The sequence shown here is derived from an EMBL/GenBank/DDBJ whole genome shotgun (WGS) entry which is preliminary data.</text>
</comment>
<dbReference type="Gene3D" id="1.20.1640.10">
    <property type="entry name" value="Multidrug efflux transporter AcrB transmembrane domain"/>
    <property type="match status" value="1"/>
</dbReference>
<gene>
    <name evidence="2" type="ORF">JCM9140_2338</name>
</gene>
<feature type="transmembrane region" description="Helical" evidence="1">
    <location>
        <begin position="12"/>
        <end position="32"/>
    </location>
</feature>
<dbReference type="PANTHER" id="PTHR32063">
    <property type="match status" value="1"/>
</dbReference>
<sequence>MAIQFESFTYPFIIMFSLPTMIIGVILGLFITNTSLSMPAFIGLIMLAGIVVNNGIILVDYINILRERGMDRIEAIIEAGKSRLRPILMTTLTTALAMVPIALGIGEGAETQQPMAIVIVFGLLSSTFFTLVLVPVMYVIIDNLTNGVKRLFTRKNKHAGEDEIAEEI</sequence>
<dbReference type="Pfam" id="PF00873">
    <property type="entry name" value="ACR_tran"/>
    <property type="match status" value="1"/>
</dbReference>
<evidence type="ECO:0000256" key="1">
    <source>
        <dbReference type="SAM" id="Phobius"/>
    </source>
</evidence>
<feature type="transmembrane region" description="Helical" evidence="1">
    <location>
        <begin position="86"/>
        <end position="105"/>
    </location>
</feature>
<dbReference type="SUPFAM" id="SSF82866">
    <property type="entry name" value="Multidrug efflux transporter AcrB transmembrane domain"/>
    <property type="match status" value="1"/>
</dbReference>
<dbReference type="GO" id="GO:0005886">
    <property type="term" value="C:plasma membrane"/>
    <property type="evidence" value="ECO:0007669"/>
    <property type="project" value="TreeGrafter"/>
</dbReference>
<feature type="transmembrane region" description="Helical" evidence="1">
    <location>
        <begin position="38"/>
        <end position="65"/>
    </location>
</feature>
<keyword evidence="1" id="KW-0812">Transmembrane</keyword>
<evidence type="ECO:0000313" key="2">
    <source>
        <dbReference type="EMBL" id="GAE26289.1"/>
    </source>
</evidence>
<dbReference type="GO" id="GO:0042910">
    <property type="term" value="F:xenobiotic transmembrane transporter activity"/>
    <property type="evidence" value="ECO:0007669"/>
    <property type="project" value="TreeGrafter"/>
</dbReference>
<dbReference type="AlphaFoldDB" id="W4Q4J5"/>
<dbReference type="InterPro" id="IPR001036">
    <property type="entry name" value="Acrflvin-R"/>
</dbReference>